<name>A0ABP8KQ75_9BACT</name>
<accession>A0ABP8KQ75</accession>
<reference evidence="2" key="1">
    <citation type="journal article" date="2019" name="Int. J. Syst. Evol. Microbiol.">
        <title>The Global Catalogue of Microorganisms (GCM) 10K type strain sequencing project: providing services to taxonomists for standard genome sequencing and annotation.</title>
        <authorList>
            <consortium name="The Broad Institute Genomics Platform"/>
            <consortium name="The Broad Institute Genome Sequencing Center for Infectious Disease"/>
            <person name="Wu L."/>
            <person name="Ma J."/>
        </authorList>
    </citation>
    <scope>NUCLEOTIDE SEQUENCE [LARGE SCALE GENOMIC DNA]</scope>
    <source>
        <strain evidence="2">JCM 17925</strain>
    </source>
</reference>
<comment type="caution">
    <text evidence="1">The sequence shown here is derived from an EMBL/GenBank/DDBJ whole genome shotgun (WGS) entry which is preliminary data.</text>
</comment>
<evidence type="ECO:0000313" key="1">
    <source>
        <dbReference type="EMBL" id="GAA4413180.1"/>
    </source>
</evidence>
<proteinExistence type="predicted"/>
<sequence length="49" mass="5557">MGNLVFMAGKDYHKEGDIRVHTDEVLKELEKELIKAGSSMGKIQKRVNI</sequence>
<evidence type="ECO:0000313" key="2">
    <source>
        <dbReference type="Proteomes" id="UP001500936"/>
    </source>
</evidence>
<dbReference type="Proteomes" id="UP001500936">
    <property type="component" value="Unassembled WGS sequence"/>
</dbReference>
<keyword evidence="2" id="KW-1185">Reference proteome</keyword>
<gene>
    <name evidence="1" type="ORF">GCM10023187_41210</name>
</gene>
<protein>
    <submittedName>
        <fullName evidence="1">Uncharacterized protein</fullName>
    </submittedName>
</protein>
<dbReference type="EMBL" id="BAABHB010000010">
    <property type="protein sequence ID" value="GAA4413180.1"/>
    <property type="molecule type" value="Genomic_DNA"/>
</dbReference>
<organism evidence="1 2">
    <name type="scientific">Nibrella viscosa</name>
    <dbReference type="NCBI Taxonomy" id="1084524"/>
    <lineage>
        <taxon>Bacteria</taxon>
        <taxon>Pseudomonadati</taxon>
        <taxon>Bacteroidota</taxon>
        <taxon>Cytophagia</taxon>
        <taxon>Cytophagales</taxon>
        <taxon>Spirosomataceae</taxon>
        <taxon>Nibrella</taxon>
    </lineage>
</organism>